<name>A0A7Z9C6F4_9CAUL</name>
<gene>
    <name evidence="2" type="ORF">BREV_BREV_01435</name>
</gene>
<dbReference type="InterPro" id="IPR003812">
    <property type="entry name" value="Fido"/>
</dbReference>
<dbReference type="AlphaFoldDB" id="A0A7Z9C6F4"/>
<comment type="caution">
    <text evidence="2">The sequence shown here is derived from an EMBL/GenBank/DDBJ whole genome shotgun (WGS) entry which is preliminary data.</text>
</comment>
<dbReference type="Proteomes" id="UP000289220">
    <property type="component" value="Unassembled WGS sequence"/>
</dbReference>
<evidence type="ECO:0000259" key="1">
    <source>
        <dbReference type="PROSITE" id="PS51459"/>
    </source>
</evidence>
<accession>A0A7Z9C6F4</accession>
<dbReference type="SUPFAM" id="SSF140931">
    <property type="entry name" value="Fic-like"/>
    <property type="match status" value="1"/>
</dbReference>
<dbReference type="RefSeq" id="WP_154725988.1">
    <property type="nucleotide sequence ID" value="NZ_UXHF01000023.1"/>
</dbReference>
<sequence length="228" mass="25934">MKIKLPEWHPERLPEFDARMTVESAALLQQLRTDPAYRRACLDDPRIVHRRLYAPFTPTTHPEYAGVYRGAPGTSLALRVMGGPSVIVEGQTFNFMEPATVPPAMEGLIETVRERIDTLRQPWDQLVTLSHLFSQFGFIHPFLDGNGHVQRSLFAAAALEMNLPLSNRFAIHPRSYDFLLAHALENYSRRPDRRPQWLSAVAEYIVQWLDGPFDAPGMGMAPLEEEDL</sequence>
<organism evidence="2 3">
    <name type="scientific">Brevundimonas mediterranea</name>
    <dbReference type="NCBI Taxonomy" id="74329"/>
    <lineage>
        <taxon>Bacteria</taxon>
        <taxon>Pseudomonadati</taxon>
        <taxon>Pseudomonadota</taxon>
        <taxon>Alphaproteobacteria</taxon>
        <taxon>Caulobacterales</taxon>
        <taxon>Caulobacteraceae</taxon>
        <taxon>Brevundimonas</taxon>
    </lineage>
</organism>
<dbReference type="Pfam" id="PF02661">
    <property type="entry name" value="Fic"/>
    <property type="match status" value="1"/>
</dbReference>
<reference evidence="2 3" key="1">
    <citation type="submission" date="2018-11" db="EMBL/GenBank/DDBJ databases">
        <authorList>
            <person name="Peiro R."/>
            <person name="Begona"/>
            <person name="Cbmso G."/>
            <person name="Lopez M."/>
            <person name="Gonzalez S."/>
            <person name="Sacristan E."/>
            <person name="Castillo E."/>
        </authorList>
    </citation>
    <scope>NUCLEOTIDE SEQUENCE [LARGE SCALE GENOMIC DNA]</scope>
    <source>
        <strain evidence="2">Brev_genome</strain>
    </source>
</reference>
<feature type="domain" description="Fido" evidence="1">
    <location>
        <begin position="40"/>
        <end position="207"/>
    </location>
</feature>
<dbReference type="InterPro" id="IPR036597">
    <property type="entry name" value="Fido-like_dom_sf"/>
</dbReference>
<evidence type="ECO:0000313" key="3">
    <source>
        <dbReference type="Proteomes" id="UP000289220"/>
    </source>
</evidence>
<dbReference type="PROSITE" id="PS51459">
    <property type="entry name" value="FIDO"/>
    <property type="match status" value="1"/>
</dbReference>
<dbReference type="Gene3D" id="1.10.3290.10">
    <property type="entry name" value="Fido-like domain"/>
    <property type="match status" value="1"/>
</dbReference>
<keyword evidence="3" id="KW-1185">Reference proteome</keyword>
<protein>
    <recommendedName>
        <fullName evidence="1">Fido domain-containing protein</fullName>
    </recommendedName>
</protein>
<proteinExistence type="predicted"/>
<dbReference type="EMBL" id="UXHF01000023">
    <property type="protein sequence ID" value="VDC49789.1"/>
    <property type="molecule type" value="Genomic_DNA"/>
</dbReference>
<evidence type="ECO:0000313" key="2">
    <source>
        <dbReference type="EMBL" id="VDC49789.1"/>
    </source>
</evidence>